<dbReference type="PANTHER" id="PTHR12905:SF0">
    <property type="entry name" value="CALCINEURIN-LIKE PHOSPHOESTERASE DOMAIN-CONTAINING PROTEIN"/>
    <property type="match status" value="1"/>
</dbReference>
<feature type="domain" description="Calcineurin-like phosphoesterase" evidence="4">
    <location>
        <begin position="61"/>
        <end position="221"/>
    </location>
</feature>
<dbReference type="InterPro" id="IPR004843">
    <property type="entry name" value="Calcineurin-like_PHP"/>
</dbReference>
<evidence type="ECO:0000256" key="2">
    <source>
        <dbReference type="SAM" id="MobiDB-lite"/>
    </source>
</evidence>
<evidence type="ECO:0000313" key="8">
    <source>
        <dbReference type="EMBL" id="CAF3743311.1"/>
    </source>
</evidence>
<dbReference type="EMBL" id="CAJNOK010004753">
    <property type="protein sequence ID" value="CAF0948486.1"/>
    <property type="molecule type" value="Genomic_DNA"/>
</dbReference>
<gene>
    <name evidence="6" type="ORF">GPM918_LOCUS12193</name>
    <name evidence="5" type="ORF">OVA965_LOCUS12024</name>
    <name evidence="8" type="ORF">SRO942_LOCUS12194</name>
    <name evidence="7" type="ORF">TMI583_LOCUS12028</name>
</gene>
<dbReference type="EMBL" id="CAJOBC010002636">
    <property type="protein sequence ID" value="CAF3743311.1"/>
    <property type="molecule type" value="Genomic_DNA"/>
</dbReference>
<dbReference type="CDD" id="cd07379">
    <property type="entry name" value="MPP_239FB"/>
    <property type="match status" value="1"/>
</dbReference>
<dbReference type="EMBL" id="CAJNOQ010002636">
    <property type="protein sequence ID" value="CAF0970189.1"/>
    <property type="molecule type" value="Genomic_DNA"/>
</dbReference>
<protein>
    <recommendedName>
        <fullName evidence="4">Calcineurin-like phosphoesterase domain-containing protein</fullName>
    </recommendedName>
</protein>
<dbReference type="Proteomes" id="UP000682733">
    <property type="component" value="Unassembled WGS sequence"/>
</dbReference>
<proteinExistence type="inferred from homology"/>
<evidence type="ECO:0000313" key="5">
    <source>
        <dbReference type="EMBL" id="CAF0948486.1"/>
    </source>
</evidence>
<dbReference type="Proteomes" id="UP000663829">
    <property type="component" value="Unassembled WGS sequence"/>
</dbReference>
<dbReference type="OrthoDB" id="630188at2759"/>
<feature type="transmembrane region" description="Helical" evidence="3">
    <location>
        <begin position="288"/>
        <end position="306"/>
    </location>
</feature>
<accession>A0A814EF96</accession>
<feature type="region of interest" description="Disordered" evidence="2">
    <location>
        <begin position="1"/>
        <end position="35"/>
    </location>
</feature>
<dbReference type="Gene3D" id="3.60.21.10">
    <property type="match status" value="1"/>
</dbReference>
<evidence type="ECO:0000313" key="9">
    <source>
        <dbReference type="Proteomes" id="UP000663829"/>
    </source>
</evidence>
<keyword evidence="3" id="KW-1133">Transmembrane helix</keyword>
<organism evidence="6 9">
    <name type="scientific">Didymodactylos carnosus</name>
    <dbReference type="NCBI Taxonomy" id="1234261"/>
    <lineage>
        <taxon>Eukaryota</taxon>
        <taxon>Metazoa</taxon>
        <taxon>Spiralia</taxon>
        <taxon>Gnathifera</taxon>
        <taxon>Rotifera</taxon>
        <taxon>Eurotatoria</taxon>
        <taxon>Bdelloidea</taxon>
        <taxon>Philodinida</taxon>
        <taxon>Philodinidae</taxon>
        <taxon>Didymodactylos</taxon>
    </lineage>
</organism>
<dbReference type="SUPFAM" id="SSF56300">
    <property type="entry name" value="Metallo-dependent phosphatases"/>
    <property type="match status" value="1"/>
</dbReference>
<sequence>MFGTAEPSSPKGAVFESPEPSRSRKCDGTSGVPEIRRRLGNTPSKAYIEGLNYTGSQNEIEEFFNWLKTLTKFRLKIVIAGNHDVLLHRDYYEKCWKRFHDKKYDADSMIVRLNDPLFREEYGIIYLKDESFTDPVTGWKFYGSPWQPAFGGWAFNLTRDSAEIRDVWSKIPLDTDILLTHGPPNTILDKTRSNMQAGCKELLKRVSVVRPKLHVFGHIHEGYGQLKSNETIFVNASVCNLGYQPTQAPIIVDLQNPISVETTADENTRDRQQSMNISLDSTSDLLKITVRLLAVVCFFIFLLFFFH</sequence>
<dbReference type="EMBL" id="CAJOBA010004758">
    <property type="protein sequence ID" value="CAF3722935.1"/>
    <property type="molecule type" value="Genomic_DNA"/>
</dbReference>
<evidence type="ECO:0000256" key="3">
    <source>
        <dbReference type="SAM" id="Phobius"/>
    </source>
</evidence>
<evidence type="ECO:0000313" key="7">
    <source>
        <dbReference type="EMBL" id="CAF3722935.1"/>
    </source>
</evidence>
<dbReference type="InterPro" id="IPR051693">
    <property type="entry name" value="UPF0046_metallophosphoest"/>
</dbReference>
<dbReference type="AlphaFoldDB" id="A0A814EF96"/>
<dbReference type="GO" id="GO:0016787">
    <property type="term" value="F:hydrolase activity"/>
    <property type="evidence" value="ECO:0007669"/>
    <property type="project" value="InterPro"/>
</dbReference>
<comment type="similarity">
    <text evidence="1">Belongs to the UPF0046 family.</text>
</comment>
<comment type="caution">
    <text evidence="6">The sequence shown here is derived from an EMBL/GenBank/DDBJ whole genome shotgun (WGS) entry which is preliminary data.</text>
</comment>
<dbReference type="Proteomes" id="UP000677228">
    <property type="component" value="Unassembled WGS sequence"/>
</dbReference>
<keyword evidence="9" id="KW-1185">Reference proteome</keyword>
<reference evidence="6" key="1">
    <citation type="submission" date="2021-02" db="EMBL/GenBank/DDBJ databases">
        <authorList>
            <person name="Nowell W R."/>
        </authorList>
    </citation>
    <scope>NUCLEOTIDE SEQUENCE</scope>
</reference>
<keyword evidence="3" id="KW-0472">Membrane</keyword>
<dbReference type="Proteomes" id="UP000681722">
    <property type="component" value="Unassembled WGS sequence"/>
</dbReference>
<dbReference type="PANTHER" id="PTHR12905">
    <property type="entry name" value="METALLOPHOSPHOESTERASE"/>
    <property type="match status" value="1"/>
</dbReference>
<keyword evidence="3" id="KW-0812">Transmembrane</keyword>
<evidence type="ECO:0000256" key="1">
    <source>
        <dbReference type="ARBA" id="ARBA00007993"/>
    </source>
</evidence>
<evidence type="ECO:0000313" key="6">
    <source>
        <dbReference type="EMBL" id="CAF0970189.1"/>
    </source>
</evidence>
<name>A0A814EF96_9BILA</name>
<dbReference type="InterPro" id="IPR029052">
    <property type="entry name" value="Metallo-depent_PP-like"/>
</dbReference>
<dbReference type="Pfam" id="PF00149">
    <property type="entry name" value="Metallophos"/>
    <property type="match status" value="1"/>
</dbReference>
<evidence type="ECO:0000259" key="4">
    <source>
        <dbReference type="Pfam" id="PF00149"/>
    </source>
</evidence>